<accession>A0ABZ0Z4H4</accession>
<protein>
    <submittedName>
        <fullName evidence="2">Uncharacterized protein</fullName>
    </submittedName>
</protein>
<reference evidence="2 3" key="1">
    <citation type="submission" date="2023-11" db="EMBL/GenBank/DDBJ databases">
        <authorList>
            <person name="Cook R."/>
            <person name="Crisci M."/>
            <person name="Pye H."/>
            <person name="Adriaenssens E."/>
            <person name="Santini J."/>
        </authorList>
    </citation>
    <scope>NUCLEOTIDE SEQUENCE [LARGE SCALE GENOMIC DNA]</scope>
    <source>
        <strain evidence="2">Lak_Megaphage_Sonny</strain>
    </source>
</reference>
<evidence type="ECO:0000256" key="1">
    <source>
        <dbReference type="SAM" id="Coils"/>
    </source>
</evidence>
<sequence length="135" mass="16400">MILEKPIAMNKEIENLKKEKEELSEMLENFQQSKQLIINRLNDTYLKIREKLNEVTKKYLKMVSDEYANDTEFKKDWTTIQKLPEEIRHEWYQHRMNFMINCTFDIDCEACRECDEKCTAYANKMINEKYNANLI</sequence>
<evidence type="ECO:0000313" key="2">
    <source>
        <dbReference type="EMBL" id="WQJ53591.1"/>
    </source>
</evidence>
<feature type="coiled-coil region" evidence="1">
    <location>
        <begin position="9"/>
        <end position="58"/>
    </location>
</feature>
<dbReference type="Proteomes" id="UP001358193">
    <property type="component" value="Segment"/>
</dbReference>
<proteinExistence type="predicted"/>
<dbReference type="EMBL" id="OR769223">
    <property type="protein sequence ID" value="WQJ53591.1"/>
    <property type="molecule type" value="Genomic_DNA"/>
</dbReference>
<keyword evidence="1" id="KW-0175">Coiled coil</keyword>
<evidence type="ECO:0000313" key="3">
    <source>
        <dbReference type="Proteomes" id="UP001358193"/>
    </source>
</evidence>
<organism evidence="2 3">
    <name type="scientific">phage Lak_Megaphage_Sonny</name>
    <dbReference type="NCBI Taxonomy" id="3109229"/>
    <lineage>
        <taxon>Viruses</taxon>
        <taxon>Duplodnaviria</taxon>
        <taxon>Heunggongvirae</taxon>
        <taxon>Uroviricota</taxon>
        <taxon>Caudoviricetes</taxon>
        <taxon>Caudoviricetes code 15 clade</taxon>
    </lineage>
</organism>
<keyword evidence="3" id="KW-1185">Reference proteome</keyword>
<name>A0ABZ0Z4H4_9CAUD</name>